<name>A0ABS9YL12_9ACTN</name>
<proteinExistence type="predicted"/>
<organism evidence="3 4">
    <name type="scientific">Streptomyces cylindrosporus</name>
    <dbReference type="NCBI Taxonomy" id="2927583"/>
    <lineage>
        <taxon>Bacteria</taxon>
        <taxon>Bacillati</taxon>
        <taxon>Actinomycetota</taxon>
        <taxon>Actinomycetes</taxon>
        <taxon>Kitasatosporales</taxon>
        <taxon>Streptomycetaceae</taxon>
        <taxon>Streptomyces</taxon>
    </lineage>
</organism>
<dbReference type="RefSeq" id="WP_242775989.1">
    <property type="nucleotide sequence ID" value="NZ_JALDAY010000016.1"/>
</dbReference>
<gene>
    <name evidence="3" type="ORF">MQP27_43260</name>
</gene>
<dbReference type="Proteomes" id="UP001165269">
    <property type="component" value="Unassembled WGS sequence"/>
</dbReference>
<keyword evidence="2" id="KW-1133">Transmembrane helix</keyword>
<keyword evidence="2" id="KW-0472">Membrane</keyword>
<feature type="region of interest" description="Disordered" evidence="1">
    <location>
        <begin position="1"/>
        <end position="35"/>
    </location>
</feature>
<feature type="transmembrane region" description="Helical" evidence="2">
    <location>
        <begin position="82"/>
        <end position="99"/>
    </location>
</feature>
<feature type="transmembrane region" description="Helical" evidence="2">
    <location>
        <begin position="47"/>
        <end position="70"/>
    </location>
</feature>
<feature type="transmembrane region" description="Helical" evidence="2">
    <location>
        <begin position="168"/>
        <end position="189"/>
    </location>
</feature>
<feature type="compositionally biased region" description="Pro residues" evidence="1">
    <location>
        <begin position="1"/>
        <end position="31"/>
    </location>
</feature>
<accession>A0ABS9YL12</accession>
<protein>
    <recommendedName>
        <fullName evidence="5">Integral membrane protein</fullName>
    </recommendedName>
</protein>
<evidence type="ECO:0008006" key="5">
    <source>
        <dbReference type="Google" id="ProtNLM"/>
    </source>
</evidence>
<keyword evidence="4" id="KW-1185">Reference proteome</keyword>
<evidence type="ECO:0000256" key="1">
    <source>
        <dbReference type="SAM" id="MobiDB-lite"/>
    </source>
</evidence>
<sequence>MAPVPGQPPMAPVPGQPPMYPGQPQPMPPYQAMPYGQQPSGVGGNPVGAVLLGFLVSFVVSLLYTGLILGTYKDQSVTTANTLYLLHALVNGALVGCLVGRMAPHSNGARIGGAVVAALGALFGYTNAVPLVGAVEQSPTFVGDLLRAEPFYPVKAWWHSGADGGIDWFSPLGLVLAAVAAAGLAHVIGNRRRPA</sequence>
<feature type="transmembrane region" description="Helical" evidence="2">
    <location>
        <begin position="111"/>
        <end position="135"/>
    </location>
</feature>
<keyword evidence="2" id="KW-0812">Transmembrane</keyword>
<evidence type="ECO:0000313" key="3">
    <source>
        <dbReference type="EMBL" id="MCI3277908.1"/>
    </source>
</evidence>
<evidence type="ECO:0000256" key="2">
    <source>
        <dbReference type="SAM" id="Phobius"/>
    </source>
</evidence>
<evidence type="ECO:0000313" key="4">
    <source>
        <dbReference type="Proteomes" id="UP001165269"/>
    </source>
</evidence>
<reference evidence="3" key="1">
    <citation type="submission" date="2022-03" db="EMBL/GenBank/DDBJ databases">
        <title>Streptomyces 7R015 and 7R016 isolated from Barleria lupulina in Thailand.</title>
        <authorList>
            <person name="Kanchanasin P."/>
            <person name="Phongsopitanun W."/>
            <person name="Tanasupawat S."/>
        </authorList>
    </citation>
    <scope>NUCLEOTIDE SEQUENCE</scope>
    <source>
        <strain evidence="3">7R015</strain>
    </source>
</reference>
<comment type="caution">
    <text evidence="3">The sequence shown here is derived from an EMBL/GenBank/DDBJ whole genome shotgun (WGS) entry which is preliminary data.</text>
</comment>
<dbReference type="EMBL" id="JALDAY010000016">
    <property type="protein sequence ID" value="MCI3277908.1"/>
    <property type="molecule type" value="Genomic_DNA"/>
</dbReference>